<comment type="caution">
    <text evidence="6">The sequence shown here is derived from an EMBL/GenBank/DDBJ whole genome shotgun (WGS) entry which is preliminary data.</text>
</comment>
<dbReference type="EMBL" id="CACRXK020020550">
    <property type="protein sequence ID" value="CAB4034938.1"/>
    <property type="molecule type" value="Genomic_DNA"/>
</dbReference>
<dbReference type="OrthoDB" id="6019644at2759"/>
<keyword evidence="3 5" id="KW-1015">Disulfide bond</keyword>
<dbReference type="PANTHER" id="PTHR24038:SF11">
    <property type="entry name" value="INTEGRIN BETA-LIKE PROTEIN E"/>
    <property type="match status" value="1"/>
</dbReference>
<feature type="disulfide bond" evidence="5">
    <location>
        <begin position="122"/>
        <end position="131"/>
    </location>
</feature>
<proteinExistence type="predicted"/>
<dbReference type="PANTHER" id="PTHR24038">
    <property type="entry name" value="STABILIN"/>
    <property type="match status" value="1"/>
</dbReference>
<dbReference type="Pfam" id="PF00053">
    <property type="entry name" value="EGF_laminin"/>
    <property type="match status" value="1"/>
</dbReference>
<dbReference type="Pfam" id="PF11938">
    <property type="entry name" value="DUF3456"/>
    <property type="match status" value="1"/>
</dbReference>
<reference evidence="6" key="1">
    <citation type="submission" date="2020-04" db="EMBL/GenBank/DDBJ databases">
        <authorList>
            <person name="Alioto T."/>
            <person name="Alioto T."/>
            <person name="Gomez Garrido J."/>
        </authorList>
    </citation>
    <scope>NUCLEOTIDE SEQUENCE</scope>
    <source>
        <strain evidence="6">A484AB</strain>
    </source>
</reference>
<dbReference type="InterPro" id="IPR000742">
    <property type="entry name" value="EGF"/>
</dbReference>
<keyword evidence="7" id="KW-1185">Reference proteome</keyword>
<keyword evidence="2" id="KW-0472">Membrane</keyword>
<evidence type="ECO:0000256" key="1">
    <source>
        <dbReference type="ARBA" id="ARBA00004370"/>
    </source>
</evidence>
<dbReference type="PROSITE" id="PS50026">
    <property type="entry name" value="EGF_3"/>
    <property type="match status" value="1"/>
</dbReference>
<accession>A0A6S7JV17</accession>
<evidence type="ECO:0000313" key="7">
    <source>
        <dbReference type="Proteomes" id="UP001152795"/>
    </source>
</evidence>
<sequence length="155" mass="17283">MERTSRHNFGGGNTDWEETRLGTWADSETRLIDIIEGLCSATECHSMVEEHEEDIENWWFKQKSNGVELETWLCIDTIQVCCPSGKFGRSCEECPGGAETPCSKHGKCKGNGTRTGTGECECDDGYTSKSCNECDEGFYQDKNNTSELNCLGKLK</sequence>
<dbReference type="GO" id="GO:0016020">
    <property type="term" value="C:membrane"/>
    <property type="evidence" value="ECO:0007669"/>
    <property type="project" value="UniProtKB-SubCell"/>
</dbReference>
<organism evidence="6 7">
    <name type="scientific">Paramuricea clavata</name>
    <name type="common">Red gorgonian</name>
    <name type="synonym">Violescent sea-whip</name>
    <dbReference type="NCBI Taxonomy" id="317549"/>
    <lineage>
        <taxon>Eukaryota</taxon>
        <taxon>Metazoa</taxon>
        <taxon>Cnidaria</taxon>
        <taxon>Anthozoa</taxon>
        <taxon>Octocorallia</taxon>
        <taxon>Malacalcyonacea</taxon>
        <taxon>Plexauridae</taxon>
        <taxon>Paramuricea</taxon>
    </lineage>
</organism>
<gene>
    <name evidence="6" type="ORF">PACLA_8A082047</name>
</gene>
<evidence type="ECO:0000256" key="3">
    <source>
        <dbReference type="ARBA" id="ARBA00023157"/>
    </source>
</evidence>
<evidence type="ECO:0000256" key="2">
    <source>
        <dbReference type="ARBA" id="ARBA00023136"/>
    </source>
</evidence>
<comment type="subcellular location">
    <subcellularLocation>
        <location evidence="1">Membrane</location>
    </subcellularLocation>
</comment>
<name>A0A6S7JV17_PARCT</name>
<keyword evidence="4" id="KW-0325">Glycoprotein</keyword>
<evidence type="ECO:0000256" key="5">
    <source>
        <dbReference type="PROSITE-ProRule" id="PRU00076"/>
    </source>
</evidence>
<comment type="caution">
    <text evidence="5">Lacks conserved residue(s) required for the propagation of feature annotation.</text>
</comment>
<dbReference type="Proteomes" id="UP001152795">
    <property type="component" value="Unassembled WGS sequence"/>
</dbReference>
<dbReference type="InterPro" id="IPR021852">
    <property type="entry name" value="DUF3456"/>
</dbReference>
<keyword evidence="5" id="KW-0245">EGF-like domain</keyword>
<evidence type="ECO:0000256" key="4">
    <source>
        <dbReference type="ARBA" id="ARBA00023180"/>
    </source>
</evidence>
<protein>
    <submittedName>
        <fullName evidence="6">Cysteine-rich with EGF-like domain 1</fullName>
    </submittedName>
</protein>
<evidence type="ECO:0000313" key="6">
    <source>
        <dbReference type="EMBL" id="CAB4034938.1"/>
    </source>
</evidence>
<dbReference type="InterPro" id="IPR002049">
    <property type="entry name" value="LE_dom"/>
</dbReference>
<dbReference type="AlphaFoldDB" id="A0A6S7JV17"/>